<sequence length="115" mass="12012">MLKLKIAALLSSALLVSGCGEAAIAALSGEGGQGRVNTDKTFDYGQGAEEEHLSNLVAGIWVDPNGCDHWIIDDGIEGYLSQRLDPYGKPVCSGIAPPNTAIGPYKGDQTINDPL</sequence>
<reference evidence="2 3" key="1">
    <citation type="submission" date="2016-10" db="EMBL/GenBank/DDBJ databases">
        <authorList>
            <person name="de Groot N.N."/>
        </authorList>
    </citation>
    <scope>NUCLEOTIDE SEQUENCE [LARGE SCALE GENOMIC DNA]</scope>
    <source>
        <strain evidence="2 3">DSM 24677</strain>
    </source>
</reference>
<evidence type="ECO:0000313" key="3">
    <source>
        <dbReference type="Proteomes" id="UP000199026"/>
    </source>
</evidence>
<feature type="signal peptide" evidence="1">
    <location>
        <begin position="1"/>
        <end position="22"/>
    </location>
</feature>
<feature type="chain" id="PRO_5011765175" description="Lipoprotein" evidence="1">
    <location>
        <begin position="23"/>
        <end position="115"/>
    </location>
</feature>
<dbReference type="OrthoDB" id="7859745at2"/>
<keyword evidence="1" id="KW-0732">Signal</keyword>
<dbReference type="AlphaFoldDB" id="A0A1H3HZS1"/>
<dbReference type="Proteomes" id="UP000199026">
    <property type="component" value="Unassembled WGS sequence"/>
</dbReference>
<accession>A0A1H3HZS1</accession>
<dbReference type="RefSeq" id="WP_089887966.1">
    <property type="nucleotide sequence ID" value="NZ_CALBNM010000034.1"/>
</dbReference>
<name>A0A1H3HZS1_9RHOB</name>
<dbReference type="EMBL" id="FNPR01000001">
    <property type="protein sequence ID" value="SDY20976.1"/>
    <property type="molecule type" value="Genomic_DNA"/>
</dbReference>
<dbReference type="PROSITE" id="PS51257">
    <property type="entry name" value="PROKAR_LIPOPROTEIN"/>
    <property type="match status" value="1"/>
</dbReference>
<keyword evidence="3" id="KW-1185">Reference proteome</keyword>
<dbReference type="GeneID" id="78123558"/>
<dbReference type="STRING" id="576131.SAMN05444486_101767"/>
<evidence type="ECO:0000313" key="2">
    <source>
        <dbReference type="EMBL" id="SDY20976.1"/>
    </source>
</evidence>
<organism evidence="2 3">
    <name type="scientific">Lentibacter algarum</name>
    <dbReference type="NCBI Taxonomy" id="576131"/>
    <lineage>
        <taxon>Bacteria</taxon>
        <taxon>Pseudomonadati</taxon>
        <taxon>Pseudomonadota</taxon>
        <taxon>Alphaproteobacteria</taxon>
        <taxon>Rhodobacterales</taxon>
        <taxon>Roseobacteraceae</taxon>
        <taxon>Lentibacter</taxon>
    </lineage>
</organism>
<proteinExistence type="predicted"/>
<evidence type="ECO:0000256" key="1">
    <source>
        <dbReference type="SAM" id="SignalP"/>
    </source>
</evidence>
<protein>
    <recommendedName>
        <fullName evidence="4">Lipoprotein</fullName>
    </recommendedName>
</protein>
<gene>
    <name evidence="2" type="ORF">SAMN05444486_101767</name>
</gene>
<evidence type="ECO:0008006" key="4">
    <source>
        <dbReference type="Google" id="ProtNLM"/>
    </source>
</evidence>